<evidence type="ECO:0000313" key="2">
    <source>
        <dbReference type="EMBL" id="JAS20054.1"/>
    </source>
</evidence>
<dbReference type="EMBL" id="GEDC01017244">
    <property type="protein sequence ID" value="JAS20054.1"/>
    <property type="molecule type" value="Transcribed_RNA"/>
</dbReference>
<feature type="compositionally biased region" description="Basic and acidic residues" evidence="1">
    <location>
        <begin position="324"/>
        <end position="334"/>
    </location>
</feature>
<proteinExistence type="predicted"/>
<feature type="region of interest" description="Disordered" evidence="1">
    <location>
        <begin position="473"/>
        <end position="516"/>
    </location>
</feature>
<gene>
    <name evidence="2" type="ORF">g.22192</name>
</gene>
<dbReference type="AlphaFoldDB" id="A0A1B6D2Z9"/>
<reference evidence="2" key="1">
    <citation type="submission" date="2015-12" db="EMBL/GenBank/DDBJ databases">
        <title>De novo transcriptome assembly of four potential Pierce s Disease insect vectors from Arizona vineyards.</title>
        <authorList>
            <person name="Tassone E.E."/>
        </authorList>
    </citation>
    <scope>NUCLEOTIDE SEQUENCE</scope>
</reference>
<feature type="region of interest" description="Disordered" evidence="1">
    <location>
        <begin position="324"/>
        <end position="354"/>
    </location>
</feature>
<feature type="non-terminal residue" evidence="2">
    <location>
        <position position="1"/>
    </location>
</feature>
<protein>
    <submittedName>
        <fullName evidence="2">Uncharacterized protein</fullName>
    </submittedName>
</protein>
<feature type="compositionally biased region" description="Basic and acidic residues" evidence="1">
    <location>
        <begin position="481"/>
        <end position="495"/>
    </location>
</feature>
<accession>A0A1B6D2Z9</accession>
<name>A0A1B6D2Z9_9HEMI</name>
<feature type="compositionally biased region" description="Polar residues" evidence="1">
    <location>
        <begin position="503"/>
        <end position="516"/>
    </location>
</feature>
<organism evidence="2">
    <name type="scientific">Clastoptera arizonana</name>
    <name type="common">Arizona spittle bug</name>
    <dbReference type="NCBI Taxonomy" id="38151"/>
    <lineage>
        <taxon>Eukaryota</taxon>
        <taxon>Metazoa</taxon>
        <taxon>Ecdysozoa</taxon>
        <taxon>Arthropoda</taxon>
        <taxon>Hexapoda</taxon>
        <taxon>Insecta</taxon>
        <taxon>Pterygota</taxon>
        <taxon>Neoptera</taxon>
        <taxon>Paraneoptera</taxon>
        <taxon>Hemiptera</taxon>
        <taxon>Auchenorrhyncha</taxon>
        <taxon>Cercopoidea</taxon>
        <taxon>Clastopteridae</taxon>
        <taxon>Clastoptera</taxon>
    </lineage>
</organism>
<evidence type="ECO:0000256" key="1">
    <source>
        <dbReference type="SAM" id="MobiDB-lite"/>
    </source>
</evidence>
<sequence length="516" mass="58002">SGQQSTVLIWSSVSFSRILTRSLLANISFQIETTMIRGGVQLFLPMLLLGCAKQSFVDTAPLANSEHESYPGNMHGNLWNMGIQSNPSSDADMTGILSPDSIVNQLKNLKPSTNRLEMDYQNSRMEVFSNVNGQKESKVDAKEEVSSNGQKVQSVYVQGHSKDVPDSATPATHVHAEVDIPDRGLHRTFDINSQMQTKRKSFVPRTDLNENNVDPNYRSYSGVQYSPLDMAEYVFWTGDEKGVTLAIEEFLQDGLMSREEAITFLQDIKLNLDYLQTHYNEERFQKQQQAKERANQLQKVLNMDKLNENKMMGQSELSEVRQQMRDKLSKKSMENEESAMSHGRMSSSRQGPLGLSDDDYEDLLERLRVADFLYTEYSLEEVIYQLAKVMFSQSLTRGSSEAQEALQKFTGFLEAEAEQGRISRSLEKKVLDVLIASLTDTLSEHPELVGAARAGLGSGDLMGMGRIRTEQGLQQLLQDKQALDEMKENKSHRSPQDAASAMKKSSPTSNKQHTNP</sequence>